<proteinExistence type="inferred from homology"/>
<feature type="binding site" evidence="8">
    <location>
        <position position="167"/>
    </location>
    <ligand>
        <name>substrate</name>
    </ligand>
</feature>
<dbReference type="SUPFAM" id="SSF53067">
    <property type="entry name" value="Actin-like ATPase domain"/>
    <property type="match status" value="2"/>
</dbReference>
<keyword evidence="2 8" id="KW-0808">Transferase</keyword>
<keyword evidence="6 8" id="KW-0012">Acyltransferase</keyword>
<comment type="catalytic activity">
    <reaction evidence="7 8">
        <text>L-threonylcarbamoyladenylate + adenosine(37) in tRNA = N(6)-L-threonylcarbamoyladenosine(37) in tRNA + AMP + H(+)</text>
        <dbReference type="Rhea" id="RHEA:37059"/>
        <dbReference type="Rhea" id="RHEA-COMP:10162"/>
        <dbReference type="Rhea" id="RHEA-COMP:10163"/>
        <dbReference type="ChEBI" id="CHEBI:15378"/>
        <dbReference type="ChEBI" id="CHEBI:73682"/>
        <dbReference type="ChEBI" id="CHEBI:74411"/>
        <dbReference type="ChEBI" id="CHEBI:74418"/>
        <dbReference type="ChEBI" id="CHEBI:456215"/>
        <dbReference type="EC" id="2.3.1.234"/>
    </reaction>
</comment>
<dbReference type="EC" id="2.3.1.234" evidence="8"/>
<comment type="similarity">
    <text evidence="8">Belongs to the KAE1 / TsaD family.</text>
</comment>
<dbReference type="InterPro" id="IPR017860">
    <property type="entry name" value="Peptidase_M22_CS"/>
</dbReference>
<evidence type="ECO:0000256" key="4">
    <source>
        <dbReference type="ARBA" id="ARBA00022723"/>
    </source>
</evidence>
<dbReference type="OrthoDB" id="9806197at2"/>
<feature type="binding site" evidence="8">
    <location>
        <position position="115"/>
    </location>
    <ligand>
        <name>Fe cation</name>
        <dbReference type="ChEBI" id="CHEBI:24875"/>
    </ligand>
</feature>
<accession>A0A4P8L5H0</accession>
<dbReference type="PRINTS" id="PR00789">
    <property type="entry name" value="OSIALOPTASE"/>
</dbReference>
<dbReference type="KEGG" id="dax:FDQ92_14290"/>
<reference evidence="10 11" key="1">
    <citation type="submission" date="2019-05" db="EMBL/GenBank/DDBJ databases">
        <title>The Complete Genome Sequence of the n-alkane-degrading Desulfoglaeba alkanexedens ALDC reveals multiple alkylsuccinate synthase gene clusters.</title>
        <authorList>
            <person name="Callaghan A.V."/>
            <person name="Davidova I.A."/>
            <person name="Duncan K.E."/>
            <person name="Morris B."/>
            <person name="McInerney M.J."/>
        </authorList>
    </citation>
    <scope>NUCLEOTIDE SEQUENCE [LARGE SCALE GENOMIC DNA]</scope>
    <source>
        <strain evidence="10 11">ALDC</strain>
    </source>
</reference>
<dbReference type="FunFam" id="3.30.420.40:FF:000040">
    <property type="entry name" value="tRNA N6-adenosine threonylcarbamoyltransferase"/>
    <property type="match status" value="1"/>
</dbReference>
<dbReference type="PANTHER" id="PTHR11735:SF6">
    <property type="entry name" value="TRNA N6-ADENOSINE THREONYLCARBAMOYLTRANSFERASE, MITOCHONDRIAL"/>
    <property type="match status" value="1"/>
</dbReference>
<comment type="cofactor">
    <cofactor evidence="8">
        <name>Fe(2+)</name>
        <dbReference type="ChEBI" id="CHEBI:29033"/>
    </cofactor>
    <text evidence="8">Binds 1 Fe(2+) ion per subunit.</text>
</comment>
<keyword evidence="4 8" id="KW-0479">Metal-binding</keyword>
<dbReference type="InterPro" id="IPR000905">
    <property type="entry name" value="Gcp-like_dom"/>
</dbReference>
<feature type="binding site" evidence="8">
    <location>
        <position position="180"/>
    </location>
    <ligand>
        <name>substrate</name>
    </ligand>
</feature>
<dbReference type="Pfam" id="PF00814">
    <property type="entry name" value="TsaD"/>
    <property type="match status" value="1"/>
</dbReference>
<evidence type="ECO:0000256" key="1">
    <source>
        <dbReference type="ARBA" id="ARBA00022490"/>
    </source>
</evidence>
<dbReference type="AlphaFoldDB" id="A0A4P8L5H0"/>
<gene>
    <name evidence="8 10" type="primary">tsaD</name>
    <name evidence="10" type="ORF">FDQ92_14290</name>
</gene>
<feature type="binding site" evidence="8">
    <location>
        <begin position="134"/>
        <end position="138"/>
    </location>
    <ligand>
        <name>substrate</name>
    </ligand>
</feature>
<dbReference type="PANTHER" id="PTHR11735">
    <property type="entry name" value="TRNA N6-ADENOSINE THREONYLCARBAMOYLTRANSFERASE"/>
    <property type="match status" value="1"/>
</dbReference>
<dbReference type="NCBIfam" id="TIGR03723">
    <property type="entry name" value="T6A_TsaD_YgjD"/>
    <property type="match status" value="1"/>
</dbReference>
<dbReference type="InterPro" id="IPR017861">
    <property type="entry name" value="KAE1/TsaD"/>
</dbReference>
<keyword evidence="3 8" id="KW-0819">tRNA processing</keyword>
<evidence type="ECO:0000256" key="6">
    <source>
        <dbReference type="ARBA" id="ARBA00023315"/>
    </source>
</evidence>
<dbReference type="NCBIfam" id="TIGR00329">
    <property type="entry name" value="gcp_kae1"/>
    <property type="match status" value="1"/>
</dbReference>
<sequence>MLILGIESSCDETAAAVVVGGTRVLSDVVASQIAVHSPYGGVVPELASRKHVEGILPVIEEALAGAGVGLTDVDAVAVTQGPGLVGALLVGLSAAKAISYALGIPLIPVNHLEGHMCAAFLGGDPLDRPFVCLVVSGGHTAIYLVEPEGESRCLGTTRDDAAGEAFDKVAKLLDLGYPGGVVIDRLSAEGNPQAFDFPKAFLEKDSLDFSFSGVKTAVAHFVTRHGPPSSARRSGSYRVEDLAASFQEAIVEVLVQKTMAAALRHSVKDVALAGGVAANRRLRERFREEAAYRGFTLHVPPARLCTDNAVMIAAAGYRAWKRNGFCRAPAELDARSRWL</sequence>
<feature type="binding site" evidence="8">
    <location>
        <position position="111"/>
    </location>
    <ligand>
        <name>Fe cation</name>
        <dbReference type="ChEBI" id="CHEBI:24875"/>
    </ligand>
</feature>
<dbReference type="PROSITE" id="PS01016">
    <property type="entry name" value="GLYCOPROTEASE"/>
    <property type="match status" value="1"/>
</dbReference>
<feature type="binding site" evidence="8">
    <location>
        <position position="279"/>
    </location>
    <ligand>
        <name>substrate</name>
    </ligand>
</feature>
<evidence type="ECO:0000256" key="3">
    <source>
        <dbReference type="ARBA" id="ARBA00022694"/>
    </source>
</evidence>
<organism evidence="10 11">
    <name type="scientific">Desulfoglaeba alkanexedens ALDC</name>
    <dbReference type="NCBI Taxonomy" id="980445"/>
    <lineage>
        <taxon>Bacteria</taxon>
        <taxon>Pseudomonadati</taxon>
        <taxon>Thermodesulfobacteriota</taxon>
        <taxon>Syntrophobacteria</taxon>
        <taxon>Syntrophobacterales</taxon>
        <taxon>Syntrophobacteraceae</taxon>
        <taxon>Desulfoglaeba</taxon>
    </lineage>
</organism>
<evidence type="ECO:0000313" key="11">
    <source>
        <dbReference type="Proteomes" id="UP000298602"/>
    </source>
</evidence>
<dbReference type="Gene3D" id="3.30.420.40">
    <property type="match status" value="2"/>
</dbReference>
<comment type="function">
    <text evidence="8">Required for the formation of a threonylcarbamoyl group on adenosine at position 37 (t(6)A37) in tRNAs that read codons beginning with adenine. Is involved in the transfer of the threonylcarbamoyl moiety of threonylcarbamoyl-AMP (TC-AMP) to the N6 group of A37, together with TsaE and TsaB. TsaD likely plays a direct catalytic role in this reaction.</text>
</comment>
<feature type="binding site" evidence="8">
    <location>
        <position position="184"/>
    </location>
    <ligand>
        <name>substrate</name>
    </ligand>
</feature>
<dbReference type="FunFam" id="3.30.420.40:FF:000012">
    <property type="entry name" value="tRNA N6-adenosine threonylcarbamoyltransferase"/>
    <property type="match status" value="1"/>
</dbReference>
<feature type="domain" description="Gcp-like" evidence="9">
    <location>
        <begin position="24"/>
        <end position="313"/>
    </location>
</feature>
<dbReference type="HAMAP" id="MF_01445">
    <property type="entry name" value="TsaD"/>
    <property type="match status" value="1"/>
</dbReference>
<feature type="binding site" evidence="8">
    <location>
        <position position="307"/>
    </location>
    <ligand>
        <name>Fe cation</name>
        <dbReference type="ChEBI" id="CHEBI:24875"/>
    </ligand>
</feature>
<evidence type="ECO:0000256" key="7">
    <source>
        <dbReference type="ARBA" id="ARBA00048117"/>
    </source>
</evidence>
<dbReference type="CDD" id="cd24133">
    <property type="entry name" value="ASKHA_NBD_TsaD_bac"/>
    <property type="match status" value="1"/>
</dbReference>
<dbReference type="GO" id="GO:0005737">
    <property type="term" value="C:cytoplasm"/>
    <property type="evidence" value="ECO:0007669"/>
    <property type="project" value="UniProtKB-SubCell"/>
</dbReference>
<evidence type="ECO:0000256" key="5">
    <source>
        <dbReference type="ARBA" id="ARBA00023004"/>
    </source>
</evidence>
<dbReference type="GO" id="GO:0061711">
    <property type="term" value="F:tRNA N(6)-L-threonylcarbamoyladenine synthase activity"/>
    <property type="evidence" value="ECO:0007669"/>
    <property type="project" value="UniProtKB-EC"/>
</dbReference>
<dbReference type="Proteomes" id="UP000298602">
    <property type="component" value="Chromosome"/>
</dbReference>
<reference evidence="10 11" key="2">
    <citation type="submission" date="2019-05" db="EMBL/GenBank/DDBJ databases">
        <authorList>
            <person name="Suflita J.M."/>
            <person name="Marks C.R."/>
        </authorList>
    </citation>
    <scope>NUCLEOTIDE SEQUENCE [LARGE SCALE GENOMIC DNA]</scope>
    <source>
        <strain evidence="10 11">ALDC</strain>
    </source>
</reference>
<comment type="subcellular location">
    <subcellularLocation>
        <location evidence="8">Cytoplasm</location>
    </subcellularLocation>
</comment>
<keyword evidence="11" id="KW-1185">Reference proteome</keyword>
<evidence type="ECO:0000256" key="8">
    <source>
        <dbReference type="HAMAP-Rule" id="MF_01445"/>
    </source>
</evidence>
<evidence type="ECO:0000256" key="2">
    <source>
        <dbReference type="ARBA" id="ARBA00022679"/>
    </source>
</evidence>
<dbReference type="GO" id="GO:0002949">
    <property type="term" value="P:tRNA threonylcarbamoyladenosine modification"/>
    <property type="evidence" value="ECO:0007669"/>
    <property type="project" value="UniProtKB-UniRule"/>
</dbReference>
<dbReference type="InterPro" id="IPR022450">
    <property type="entry name" value="TsaD"/>
</dbReference>
<dbReference type="InterPro" id="IPR043129">
    <property type="entry name" value="ATPase_NBD"/>
</dbReference>
<evidence type="ECO:0000313" key="10">
    <source>
        <dbReference type="EMBL" id="QCQ23238.1"/>
    </source>
</evidence>
<dbReference type="EMBL" id="CP040098">
    <property type="protein sequence ID" value="QCQ23238.1"/>
    <property type="molecule type" value="Genomic_DNA"/>
</dbReference>
<dbReference type="RefSeq" id="WP_137425517.1">
    <property type="nucleotide sequence ID" value="NZ_CP040098.1"/>
</dbReference>
<keyword evidence="1 8" id="KW-0963">Cytoplasm</keyword>
<name>A0A4P8L5H0_9BACT</name>
<evidence type="ECO:0000259" key="9">
    <source>
        <dbReference type="Pfam" id="PF00814"/>
    </source>
</evidence>
<keyword evidence="5 8" id="KW-0408">Iron</keyword>
<dbReference type="GO" id="GO:0005506">
    <property type="term" value="F:iron ion binding"/>
    <property type="evidence" value="ECO:0007669"/>
    <property type="project" value="UniProtKB-UniRule"/>
</dbReference>
<protein>
    <recommendedName>
        <fullName evidence="8">tRNA N6-adenosine threonylcarbamoyltransferase</fullName>
        <ecNumber evidence="8">2.3.1.234</ecNumber>
    </recommendedName>
    <alternativeName>
        <fullName evidence="8">N6-L-threonylcarbamoyladenine synthase</fullName>
        <shortName evidence="8">t(6)A synthase</shortName>
    </alternativeName>
    <alternativeName>
        <fullName evidence="8">t(6)A37 threonylcarbamoyladenosine biosynthesis protein TsaD</fullName>
    </alternativeName>
    <alternativeName>
        <fullName evidence="8">tRNA threonylcarbamoyladenosine biosynthesis protein TsaD</fullName>
    </alternativeName>
</protein>